<protein>
    <submittedName>
        <fullName evidence="1">Helix-turn-helix domain-containing protein</fullName>
    </submittedName>
</protein>
<dbReference type="Gene3D" id="1.10.260.40">
    <property type="entry name" value="lambda repressor-like DNA-binding domains"/>
    <property type="match status" value="1"/>
</dbReference>
<sequence length="73" mass="7877">MTQTAIQKAAKAAGGQSALARSLKVTPQAVQKMCATGRVPAERVLEIEKLTGVHRSELRPDLYPPRVKRPQAA</sequence>
<dbReference type="EMBL" id="JACAQV010000021">
    <property type="protein sequence ID" value="NWF09997.1"/>
    <property type="molecule type" value="Genomic_DNA"/>
</dbReference>
<reference evidence="1 2" key="1">
    <citation type="submission" date="2020-04" db="EMBL/GenBank/DDBJ databases">
        <title>Molecular characterization of pseudomonads from Agaricus bisporus reveal novel blotch 2 pathogens in Western Europe.</title>
        <authorList>
            <person name="Taparia T."/>
            <person name="Krijger M."/>
            <person name="Haynes E."/>
            <person name="Elpinstone J.G."/>
            <person name="Noble R."/>
            <person name="Van Der Wolf J."/>
        </authorList>
    </citation>
    <scope>NUCLEOTIDE SEQUENCE [LARGE SCALE GENOMIC DNA]</scope>
    <source>
        <strain evidence="1 2">IPO3765</strain>
    </source>
</reference>
<name>A0A7Y8KQQ7_9PSED</name>
<comment type="caution">
    <text evidence="1">The sequence shown here is derived from an EMBL/GenBank/DDBJ whole genome shotgun (WGS) entry which is preliminary data.</text>
</comment>
<evidence type="ECO:0000313" key="1">
    <source>
        <dbReference type="EMBL" id="NWF09997.1"/>
    </source>
</evidence>
<dbReference type="Pfam" id="PF15943">
    <property type="entry name" value="YdaS_toxin"/>
    <property type="match status" value="1"/>
</dbReference>
<dbReference type="InterPro" id="IPR010982">
    <property type="entry name" value="Lambda_DNA-bd_dom_sf"/>
</dbReference>
<dbReference type="InterPro" id="IPR031856">
    <property type="entry name" value="YdaS_toxin-like"/>
</dbReference>
<gene>
    <name evidence="1" type="ORF">HX810_20205</name>
</gene>
<proteinExistence type="predicted"/>
<evidence type="ECO:0000313" key="2">
    <source>
        <dbReference type="Proteomes" id="UP000561369"/>
    </source>
</evidence>
<dbReference type="NCBIfam" id="NF046037">
    <property type="entry name" value="carphisopro"/>
    <property type="match status" value="1"/>
</dbReference>
<dbReference type="InterPro" id="IPR059216">
    <property type="entry name" value="LeuA_carph_isopro_dom"/>
</dbReference>
<dbReference type="RefSeq" id="WP_021491160.1">
    <property type="nucleotide sequence ID" value="NZ_JACAQV010000021.1"/>
</dbReference>
<dbReference type="AlphaFoldDB" id="A0A7Y8KQQ7"/>
<organism evidence="1 2">
    <name type="scientific">Pseudomonas salomonii</name>
    <dbReference type="NCBI Taxonomy" id="191391"/>
    <lineage>
        <taxon>Bacteria</taxon>
        <taxon>Pseudomonadati</taxon>
        <taxon>Pseudomonadota</taxon>
        <taxon>Gammaproteobacteria</taxon>
        <taxon>Pseudomonadales</taxon>
        <taxon>Pseudomonadaceae</taxon>
        <taxon>Pseudomonas</taxon>
    </lineage>
</organism>
<dbReference type="GO" id="GO:0003677">
    <property type="term" value="F:DNA binding"/>
    <property type="evidence" value="ECO:0007669"/>
    <property type="project" value="InterPro"/>
</dbReference>
<dbReference type="SUPFAM" id="SSF47413">
    <property type="entry name" value="lambda repressor-like DNA-binding domains"/>
    <property type="match status" value="1"/>
</dbReference>
<dbReference type="Proteomes" id="UP000561369">
    <property type="component" value="Unassembled WGS sequence"/>
</dbReference>
<accession>A0A7Y8KQQ7</accession>